<protein>
    <submittedName>
        <fullName evidence="2">DUF4876 domain-containing protein</fullName>
    </submittedName>
</protein>
<evidence type="ECO:0000313" key="2">
    <source>
        <dbReference type="EMBL" id="MBO8467089.1"/>
    </source>
</evidence>
<comment type="caution">
    <text evidence="2">The sequence shown here is derived from an EMBL/GenBank/DDBJ whole genome shotgun (WGS) entry which is preliminary data.</text>
</comment>
<accession>A0A9D9NBF1</accession>
<name>A0A9D9NBF1_9BACT</name>
<reference evidence="2" key="1">
    <citation type="submission" date="2020-10" db="EMBL/GenBank/DDBJ databases">
        <authorList>
            <person name="Gilroy R."/>
        </authorList>
    </citation>
    <scope>NUCLEOTIDE SEQUENCE</scope>
    <source>
        <strain evidence="2">B1-15692</strain>
    </source>
</reference>
<dbReference type="EMBL" id="JADIMH010000026">
    <property type="protein sequence ID" value="MBO8467089.1"/>
    <property type="molecule type" value="Genomic_DNA"/>
</dbReference>
<reference evidence="2" key="2">
    <citation type="journal article" date="2021" name="PeerJ">
        <title>Extensive microbial diversity within the chicken gut microbiome revealed by metagenomics and culture.</title>
        <authorList>
            <person name="Gilroy R."/>
            <person name="Ravi A."/>
            <person name="Getino M."/>
            <person name="Pursley I."/>
            <person name="Horton D.L."/>
            <person name="Alikhan N.F."/>
            <person name="Baker D."/>
            <person name="Gharbi K."/>
            <person name="Hall N."/>
            <person name="Watson M."/>
            <person name="Adriaenssens E.M."/>
            <person name="Foster-Nyarko E."/>
            <person name="Jarju S."/>
            <person name="Secka A."/>
            <person name="Antonio M."/>
            <person name="Oren A."/>
            <person name="Chaudhuri R.R."/>
            <person name="La Ragione R."/>
            <person name="Hildebrand F."/>
            <person name="Pallen M.J."/>
        </authorList>
    </citation>
    <scope>NUCLEOTIDE SEQUENCE</scope>
    <source>
        <strain evidence="2">B1-15692</strain>
    </source>
</reference>
<organism evidence="2 3">
    <name type="scientific">Candidatus Cryptobacteroides faecipullorum</name>
    <dbReference type="NCBI Taxonomy" id="2840764"/>
    <lineage>
        <taxon>Bacteria</taxon>
        <taxon>Pseudomonadati</taxon>
        <taxon>Bacteroidota</taxon>
        <taxon>Bacteroidia</taxon>
        <taxon>Bacteroidales</taxon>
        <taxon>Candidatus Cryptobacteroides</taxon>
    </lineage>
</organism>
<dbReference type="AlphaFoldDB" id="A0A9D9NBF1"/>
<keyword evidence="1" id="KW-0732">Signal</keyword>
<dbReference type="PROSITE" id="PS51257">
    <property type="entry name" value="PROKAR_LIPOPROTEIN"/>
    <property type="match status" value="1"/>
</dbReference>
<gene>
    <name evidence="2" type="ORF">IAB99_04910</name>
</gene>
<evidence type="ECO:0000313" key="3">
    <source>
        <dbReference type="Proteomes" id="UP000823660"/>
    </source>
</evidence>
<feature type="chain" id="PRO_5039008223" evidence="1">
    <location>
        <begin position="19"/>
        <end position="408"/>
    </location>
</feature>
<sequence>MKTIYYILPLLAFSGACAPIEDSDPYSLAMNRLDITIVYPEGFESLYRDGVAVRINDPDKGSSYTVYTDRTGHAEATLANGIYRISVSDRTEEFVFNGAADRINLVNTDRQVTVGLKKSVSSDIVFKEIYNGGCPAYPLEGNYQSDKYVILHNNTSEVQYLDGLCFGTADPYNSQGTNVWVKYDQITGEALYPDYVPIVQVIWQFPGEGTDFPLQPGEDAVVVCCGAIDHTVQYPLSVNLDKENYFVCYNNVYFPNTRYHPAPGPNISPDRYLEVVLKMGQANAFTFSVFSPAPVIFRAEGMTIREFLNSEGAVIQKPGSTVDRIACIPIDWIIDGVDVFYGGSSNNVKRLQTQIDAGYVTLSDNYLGHSLFRNTDEEASSALGFEVLMDTNNSSVDFHEREQQSLYE</sequence>
<dbReference type="Proteomes" id="UP000823660">
    <property type="component" value="Unassembled WGS sequence"/>
</dbReference>
<evidence type="ECO:0000256" key="1">
    <source>
        <dbReference type="SAM" id="SignalP"/>
    </source>
</evidence>
<feature type="signal peptide" evidence="1">
    <location>
        <begin position="1"/>
        <end position="18"/>
    </location>
</feature>
<dbReference type="Pfam" id="PF16215">
    <property type="entry name" value="DUF4876"/>
    <property type="match status" value="1"/>
</dbReference>
<dbReference type="InterPro" id="IPR032627">
    <property type="entry name" value="DUF4876"/>
</dbReference>
<proteinExistence type="predicted"/>